<dbReference type="InterPro" id="IPR000160">
    <property type="entry name" value="GGDEF_dom"/>
</dbReference>
<dbReference type="PROSITE" id="PS50887">
    <property type="entry name" value="GGDEF"/>
    <property type="match status" value="1"/>
</dbReference>
<dbReference type="NCBIfam" id="TIGR00254">
    <property type="entry name" value="GGDEF"/>
    <property type="match status" value="1"/>
</dbReference>
<dbReference type="STRING" id="398512.Bccel_1497"/>
<dbReference type="AlphaFoldDB" id="A0A0L6JKF8"/>
<organism evidence="3 4">
    <name type="scientific">Pseudobacteroides cellulosolvens ATCC 35603 = DSM 2933</name>
    <dbReference type="NCBI Taxonomy" id="398512"/>
    <lineage>
        <taxon>Bacteria</taxon>
        <taxon>Bacillati</taxon>
        <taxon>Bacillota</taxon>
        <taxon>Clostridia</taxon>
        <taxon>Eubacteriales</taxon>
        <taxon>Oscillospiraceae</taxon>
        <taxon>Pseudobacteroides</taxon>
    </lineage>
</organism>
<feature type="domain" description="GGDEF" evidence="2">
    <location>
        <begin position="100"/>
        <end position="233"/>
    </location>
</feature>
<keyword evidence="1" id="KW-0175">Coiled coil</keyword>
<evidence type="ECO:0000259" key="2">
    <source>
        <dbReference type="PROSITE" id="PS50887"/>
    </source>
</evidence>
<dbReference type="InterPro" id="IPR029787">
    <property type="entry name" value="Nucleotide_cyclase"/>
</dbReference>
<proteinExistence type="predicted"/>
<dbReference type="InterPro" id="IPR043128">
    <property type="entry name" value="Rev_trsase/Diguanyl_cyclase"/>
</dbReference>
<dbReference type="InterPro" id="IPR052163">
    <property type="entry name" value="DGC-Regulatory_Protein"/>
</dbReference>
<reference evidence="4" key="1">
    <citation type="submission" date="2015-07" db="EMBL/GenBank/DDBJ databases">
        <title>Near-Complete Genome Sequence of the Cellulolytic Bacterium Bacteroides (Pseudobacteroides) cellulosolvens ATCC 35603.</title>
        <authorList>
            <person name="Dassa B."/>
            <person name="Utturkar S.M."/>
            <person name="Klingeman D.M."/>
            <person name="Hurt R.A."/>
            <person name="Keller M."/>
            <person name="Xu J."/>
            <person name="Reddy Y.H.K."/>
            <person name="Borovok I."/>
            <person name="Grinberg I.R."/>
            <person name="Lamed R."/>
            <person name="Zhivin O."/>
            <person name="Bayer E.A."/>
            <person name="Brown S.D."/>
        </authorList>
    </citation>
    <scope>NUCLEOTIDE SEQUENCE [LARGE SCALE GENOMIC DNA]</scope>
    <source>
        <strain evidence="4">DSM 2933</strain>
    </source>
</reference>
<feature type="coiled-coil region" evidence="1">
    <location>
        <begin position="3"/>
        <end position="72"/>
    </location>
</feature>
<dbReference type="CDD" id="cd01949">
    <property type="entry name" value="GGDEF"/>
    <property type="match status" value="1"/>
</dbReference>
<gene>
    <name evidence="3" type="ORF">Bccel_1497</name>
</gene>
<sequence>MNISEYKRRLAQLERENRILKQKLTRSEINRAMLEEMIETHLNTLKTRNTELEQSRELIRQSEARYRELAHRDTLTRLPNRAFFLEYLVQGLSRARCTNTCAALFFIDLDRFKPVNDNYGHEVGDMLLGQIAQRLQTCVQNNGIVARIGGDEFAILIENLNIRDNAICTANRILNMFSKPFFISGYTCQIGVSIGISLYPTDDSDPEKLLQKADYAMYNVKKTSCNNYRFYCDISQRESIHINSYYDHLL</sequence>
<dbReference type="Pfam" id="PF00990">
    <property type="entry name" value="GGDEF"/>
    <property type="match status" value="1"/>
</dbReference>
<dbReference type="RefSeq" id="WP_050753235.1">
    <property type="nucleotide sequence ID" value="NZ_JQKC01000018.1"/>
</dbReference>
<dbReference type="PANTHER" id="PTHR46663">
    <property type="entry name" value="DIGUANYLATE CYCLASE DGCT-RELATED"/>
    <property type="match status" value="1"/>
</dbReference>
<dbReference type="PANTHER" id="PTHR46663:SF2">
    <property type="entry name" value="GGDEF DOMAIN-CONTAINING PROTEIN"/>
    <property type="match status" value="1"/>
</dbReference>
<comment type="caution">
    <text evidence="3">The sequence shown here is derived from an EMBL/GenBank/DDBJ whole genome shotgun (WGS) entry which is preliminary data.</text>
</comment>
<evidence type="ECO:0000313" key="3">
    <source>
        <dbReference type="EMBL" id="KNY26235.1"/>
    </source>
</evidence>
<dbReference type="OrthoDB" id="9805474at2"/>
<dbReference type="eggNOG" id="COG5001">
    <property type="taxonomic scope" value="Bacteria"/>
</dbReference>
<evidence type="ECO:0000256" key="1">
    <source>
        <dbReference type="SAM" id="Coils"/>
    </source>
</evidence>
<dbReference type="SMART" id="SM00267">
    <property type="entry name" value="GGDEF"/>
    <property type="match status" value="1"/>
</dbReference>
<accession>A0A0L6JKF8</accession>
<dbReference type="Proteomes" id="UP000036923">
    <property type="component" value="Unassembled WGS sequence"/>
</dbReference>
<dbReference type="Gene3D" id="3.30.70.270">
    <property type="match status" value="1"/>
</dbReference>
<evidence type="ECO:0000313" key="4">
    <source>
        <dbReference type="Proteomes" id="UP000036923"/>
    </source>
</evidence>
<name>A0A0L6JKF8_9FIRM</name>
<dbReference type="EMBL" id="LGTC01000001">
    <property type="protein sequence ID" value="KNY26235.1"/>
    <property type="molecule type" value="Genomic_DNA"/>
</dbReference>
<protein>
    <submittedName>
        <fullName evidence="3">Diguanylate cyclase</fullName>
    </submittedName>
</protein>
<dbReference type="SUPFAM" id="SSF55073">
    <property type="entry name" value="Nucleotide cyclase"/>
    <property type="match status" value="1"/>
</dbReference>
<dbReference type="PATRIC" id="fig|398512.5.peg.1556"/>
<keyword evidence="4" id="KW-1185">Reference proteome</keyword>